<reference evidence="2 3" key="1">
    <citation type="journal article" date="2020" name="ISME J.">
        <title>Uncovering the hidden diversity of litter-decomposition mechanisms in mushroom-forming fungi.</title>
        <authorList>
            <person name="Floudas D."/>
            <person name="Bentzer J."/>
            <person name="Ahren D."/>
            <person name="Johansson T."/>
            <person name="Persson P."/>
            <person name="Tunlid A."/>
        </authorList>
    </citation>
    <scope>NUCLEOTIDE SEQUENCE [LARGE SCALE GENOMIC DNA]</scope>
    <source>
        <strain evidence="2 3">CBS 661.87</strain>
    </source>
</reference>
<dbReference type="Proteomes" id="UP000565441">
    <property type="component" value="Unassembled WGS sequence"/>
</dbReference>
<organism evidence="2 3">
    <name type="scientific">Tricholomella constricta</name>
    <dbReference type="NCBI Taxonomy" id="117010"/>
    <lineage>
        <taxon>Eukaryota</taxon>
        <taxon>Fungi</taxon>
        <taxon>Dikarya</taxon>
        <taxon>Basidiomycota</taxon>
        <taxon>Agaricomycotina</taxon>
        <taxon>Agaricomycetes</taxon>
        <taxon>Agaricomycetidae</taxon>
        <taxon>Agaricales</taxon>
        <taxon>Tricholomatineae</taxon>
        <taxon>Lyophyllaceae</taxon>
        <taxon>Tricholomella</taxon>
    </lineage>
</organism>
<protein>
    <submittedName>
        <fullName evidence="2">Uncharacterized protein</fullName>
    </submittedName>
</protein>
<gene>
    <name evidence="2" type="ORF">D9615_008276</name>
</gene>
<evidence type="ECO:0000256" key="1">
    <source>
        <dbReference type="SAM" id="MobiDB-lite"/>
    </source>
</evidence>
<evidence type="ECO:0000313" key="3">
    <source>
        <dbReference type="Proteomes" id="UP000565441"/>
    </source>
</evidence>
<feature type="region of interest" description="Disordered" evidence="1">
    <location>
        <begin position="241"/>
        <end position="260"/>
    </location>
</feature>
<accession>A0A8H5M056</accession>
<dbReference type="AlphaFoldDB" id="A0A8H5M056"/>
<proteinExistence type="predicted"/>
<feature type="region of interest" description="Disordered" evidence="1">
    <location>
        <begin position="277"/>
        <end position="326"/>
    </location>
</feature>
<sequence>MAPSSYTRLDPVQPTKGIIRPGARHLSLPLVERHLHAYDGDEESLLTDGSSQWTMSAVPKSSASMYSQESYMLSPPPVFSETRLDRRRFGIAMTPSQVGPWTRPVQSADANNVFVVDLHSATVDRNPFMGVDEGEAEVLSQDEYKERGTTQEKLTPEVPKEVHTLQPVSETAVLLAKEKAMGEKAASKDPANSKLKKFRMSARVIGKMFSRLSVHQSSSSHPADNKEQPLFPAMPPQILISLPSPGLKIPGSPKSSQSAKDDLHMFVLEKRAHVASSVPRNRATLPSTWKPHRPPSPLPKALRHRKNKRSASGLSHLIIASPPPPLPTRTLVHPAPPLPMGADSPKGAYLNFSTPLHSTVDIASPEQESSHCTDIQLRLRMRALKSSTYAIHDGGIISPSSA</sequence>
<dbReference type="EMBL" id="JAACJP010000031">
    <property type="protein sequence ID" value="KAF5375937.1"/>
    <property type="molecule type" value="Genomic_DNA"/>
</dbReference>
<name>A0A8H5M056_9AGAR</name>
<comment type="caution">
    <text evidence="2">The sequence shown here is derived from an EMBL/GenBank/DDBJ whole genome shotgun (WGS) entry which is preliminary data.</text>
</comment>
<keyword evidence="3" id="KW-1185">Reference proteome</keyword>
<evidence type="ECO:0000313" key="2">
    <source>
        <dbReference type="EMBL" id="KAF5375937.1"/>
    </source>
</evidence>
<dbReference type="OrthoDB" id="3032815at2759"/>